<dbReference type="InterPro" id="IPR001296">
    <property type="entry name" value="Glyco_trans_1"/>
</dbReference>
<dbReference type="SUPFAM" id="SSF53756">
    <property type="entry name" value="UDP-Glycosyltransferase/glycogen phosphorylase"/>
    <property type="match status" value="1"/>
</dbReference>
<evidence type="ECO:0000256" key="3">
    <source>
        <dbReference type="ARBA" id="ARBA00022502"/>
    </source>
</evidence>
<proteinExistence type="predicted"/>
<dbReference type="FunFam" id="3.40.50.2000:FF:000026">
    <property type="entry name" value="Phosphatidylinositol N-acetylglucosaminyltransferase subunit A"/>
    <property type="match status" value="1"/>
</dbReference>
<feature type="domain" description="PIGA GPI anchor biosynthesis" evidence="8">
    <location>
        <begin position="49"/>
        <end position="138"/>
    </location>
</feature>
<dbReference type="CDD" id="cd03796">
    <property type="entry name" value="GT4_PIG-A-like"/>
    <property type="match status" value="1"/>
</dbReference>
<reference evidence="10" key="1">
    <citation type="submission" date="2025-08" db="UniProtKB">
        <authorList>
            <consortium name="RefSeq"/>
        </authorList>
    </citation>
    <scope>IDENTIFICATION</scope>
</reference>
<keyword evidence="5" id="KW-0808">Transferase</keyword>
<dbReference type="EC" id="2.4.1.198" evidence="2"/>
<evidence type="ECO:0000256" key="2">
    <source>
        <dbReference type="ARBA" id="ARBA00012420"/>
    </source>
</evidence>
<accession>A0A9W2YPZ3</accession>
<dbReference type="InterPro" id="IPR013234">
    <property type="entry name" value="PIGA_GPI_anchor_biosynthesis"/>
</dbReference>
<feature type="domain" description="Glycosyl transferase family 1" evidence="7">
    <location>
        <begin position="198"/>
        <end position="350"/>
    </location>
</feature>
<evidence type="ECO:0000256" key="5">
    <source>
        <dbReference type="ARBA" id="ARBA00022679"/>
    </source>
</evidence>
<dbReference type="InterPro" id="IPR039507">
    <property type="entry name" value="PIG-A/GPI3"/>
</dbReference>
<evidence type="ECO:0000259" key="8">
    <source>
        <dbReference type="Pfam" id="PF08288"/>
    </source>
</evidence>
<keyword evidence="3" id="KW-0337">GPI-anchor biosynthesis</keyword>
<evidence type="ECO:0000313" key="10">
    <source>
        <dbReference type="RefSeq" id="XP_055864690.1"/>
    </source>
</evidence>
<dbReference type="RefSeq" id="XP_055864690.1">
    <property type="nucleotide sequence ID" value="XM_056008715.1"/>
</dbReference>
<dbReference type="OrthoDB" id="734129at2759"/>
<evidence type="ECO:0000259" key="7">
    <source>
        <dbReference type="Pfam" id="PF00534"/>
    </source>
</evidence>
<dbReference type="Gene3D" id="3.40.50.2000">
    <property type="entry name" value="Glycogen Phosphorylase B"/>
    <property type="match status" value="2"/>
</dbReference>
<protein>
    <recommendedName>
        <fullName evidence="2">phosphatidylinositol N-acetylglucosaminyltransferase</fullName>
        <ecNumber evidence="2">2.4.1.198</ecNumber>
    </recommendedName>
    <alternativeName>
        <fullName evidence="6">GlcNAc-PI synthesis protein</fullName>
    </alternativeName>
</protein>
<evidence type="ECO:0000256" key="1">
    <source>
        <dbReference type="ARBA" id="ARBA00004687"/>
    </source>
</evidence>
<comment type="pathway">
    <text evidence="1">Glycolipid biosynthesis; glycosylphosphatidylinositol-anchor biosynthesis.</text>
</comment>
<dbReference type="GeneID" id="106057550"/>
<keyword evidence="4" id="KW-0328">Glycosyltransferase</keyword>
<dbReference type="AlphaFoldDB" id="A0A9W2YPZ3"/>
<organism evidence="9 10">
    <name type="scientific">Biomphalaria glabrata</name>
    <name type="common">Bloodfluke planorb</name>
    <name type="synonym">Freshwater snail</name>
    <dbReference type="NCBI Taxonomy" id="6526"/>
    <lineage>
        <taxon>Eukaryota</taxon>
        <taxon>Metazoa</taxon>
        <taxon>Spiralia</taxon>
        <taxon>Lophotrochozoa</taxon>
        <taxon>Mollusca</taxon>
        <taxon>Gastropoda</taxon>
        <taxon>Heterobranchia</taxon>
        <taxon>Euthyneura</taxon>
        <taxon>Panpulmonata</taxon>
        <taxon>Hygrophila</taxon>
        <taxon>Lymnaeoidea</taxon>
        <taxon>Planorbidae</taxon>
        <taxon>Biomphalaria</taxon>
    </lineage>
</organism>
<dbReference type="Pfam" id="PF00534">
    <property type="entry name" value="Glycos_transf_1"/>
    <property type="match status" value="1"/>
</dbReference>
<gene>
    <name evidence="10" type="primary">LOC106057550</name>
</gene>
<dbReference type="PANTHER" id="PTHR45871:SF1">
    <property type="entry name" value="PHOSPHATIDYLINOSITOL N-ACETYLGLUCOSAMINYLTRANSFERASE SUBUNIT A"/>
    <property type="match status" value="1"/>
</dbReference>
<name>A0A9W2YPZ3_BIOGL</name>
<keyword evidence="9" id="KW-1185">Reference proteome</keyword>
<dbReference type="OMA" id="SHFWMSG"/>
<dbReference type="GO" id="GO:0000506">
    <property type="term" value="C:glycosylphosphatidylinositol-N-acetylglucosaminyltransferase (GPI-GnT) complex"/>
    <property type="evidence" value="ECO:0007669"/>
    <property type="project" value="InterPro"/>
</dbReference>
<dbReference type="GO" id="GO:0017176">
    <property type="term" value="F:phosphatidylinositol N-acetylglucosaminyltransferase activity"/>
    <property type="evidence" value="ECO:0007669"/>
    <property type="project" value="UniProtKB-EC"/>
</dbReference>
<evidence type="ECO:0000313" key="9">
    <source>
        <dbReference type="Proteomes" id="UP001165740"/>
    </source>
</evidence>
<evidence type="ECO:0000256" key="6">
    <source>
        <dbReference type="ARBA" id="ARBA00032160"/>
    </source>
</evidence>
<dbReference type="Proteomes" id="UP001165740">
    <property type="component" value="Chromosome 13"/>
</dbReference>
<dbReference type="GO" id="GO:0006506">
    <property type="term" value="P:GPI anchor biosynthetic process"/>
    <property type="evidence" value="ECO:0007669"/>
    <property type="project" value="UniProtKB-KW"/>
</dbReference>
<sequence length="466" mass="52437">MEDESKFKLFNICMVSDFFYPNMGGVESHIYQLSSCLVERGHKVIIVTHCYGDRQGVRYLANGLKIYYLPFLPFYNQCVLPTIFPTFPLLRNVFIRENIQIVHGHSAFSTLGHEAMFHARTMGLKTVFTDHSLFGFADASSILTNKVLNFSLVDCTHTICVSHTCRENTVLRSNISPSLVSVIPNAVDSTVFLPDPTQRQPGKITVVVISRLVYRKGIDLLAGIIPTITSKYPQVQFIVGGDGPKRILLEEVREQFQLHDRVKMLGSLQHSMIRDVLVQGDIMLNTSLTEAFCIAIIEAASCGLQVVSTKVGGIPEVLPPELLYLAEPNSQAMTLELEKAIEDRIHNRNMDPFELHQKIKEFYSWRDVAMRTEVVYQIVMEAPVPNAATRLQRFNQCGPVSGKLFMLTAVLNMILLWVLQWIWPDQSIGKAETLKLSQVVKCEQRSDVLMGKKSSSNGTKSLIKLS</sequence>
<dbReference type="PANTHER" id="PTHR45871">
    <property type="entry name" value="N-ACETYLGLUCOSAMINYL-PHOSPHATIDYLINOSITOL BIOSYNTHETIC PROTEIN"/>
    <property type="match status" value="1"/>
</dbReference>
<dbReference type="Pfam" id="PF08288">
    <property type="entry name" value="PIGA"/>
    <property type="match status" value="1"/>
</dbReference>
<evidence type="ECO:0000256" key="4">
    <source>
        <dbReference type="ARBA" id="ARBA00022676"/>
    </source>
</evidence>